<dbReference type="RefSeq" id="WP_145058127.1">
    <property type="nucleotide sequence ID" value="NZ_CP036263.1"/>
</dbReference>
<accession>A0A517MRV3</accession>
<dbReference type="Pfam" id="PF13304">
    <property type="entry name" value="AAA_21"/>
    <property type="match status" value="1"/>
</dbReference>
<dbReference type="GO" id="GO:0005524">
    <property type="term" value="F:ATP binding"/>
    <property type="evidence" value="ECO:0007669"/>
    <property type="project" value="InterPro"/>
</dbReference>
<protein>
    <recommendedName>
        <fullName evidence="1">ATPase AAA-type core domain-containing protein</fullName>
    </recommendedName>
</protein>
<dbReference type="InterPro" id="IPR003959">
    <property type="entry name" value="ATPase_AAA_core"/>
</dbReference>
<evidence type="ECO:0000259" key="1">
    <source>
        <dbReference type="Pfam" id="PF13304"/>
    </source>
</evidence>
<proteinExistence type="predicted"/>
<keyword evidence="3" id="KW-1185">Reference proteome</keyword>
<reference evidence="2 3" key="1">
    <citation type="submission" date="2019-02" db="EMBL/GenBank/DDBJ databases">
        <title>Deep-cultivation of Planctomycetes and their phenomic and genomic characterization uncovers novel biology.</title>
        <authorList>
            <person name="Wiegand S."/>
            <person name="Jogler M."/>
            <person name="Boedeker C."/>
            <person name="Pinto D."/>
            <person name="Vollmers J."/>
            <person name="Rivas-Marin E."/>
            <person name="Kohn T."/>
            <person name="Peeters S.H."/>
            <person name="Heuer A."/>
            <person name="Rast P."/>
            <person name="Oberbeckmann S."/>
            <person name="Bunk B."/>
            <person name="Jeske O."/>
            <person name="Meyerdierks A."/>
            <person name="Storesund J.E."/>
            <person name="Kallscheuer N."/>
            <person name="Luecker S."/>
            <person name="Lage O.M."/>
            <person name="Pohl T."/>
            <person name="Merkel B.J."/>
            <person name="Hornburger P."/>
            <person name="Mueller R.-W."/>
            <person name="Bruemmer F."/>
            <person name="Labrenz M."/>
            <person name="Spormann A.M."/>
            <person name="Op den Camp H."/>
            <person name="Overmann J."/>
            <person name="Amann R."/>
            <person name="Jetten M.S.M."/>
            <person name="Mascher T."/>
            <person name="Medema M.H."/>
            <person name="Devos D.P."/>
            <person name="Kaster A.-K."/>
            <person name="Ovreas L."/>
            <person name="Rohde M."/>
            <person name="Galperin M.Y."/>
            <person name="Jogler C."/>
        </authorList>
    </citation>
    <scope>NUCLEOTIDE SEQUENCE [LARGE SCALE GENOMIC DNA]</scope>
    <source>
        <strain evidence="2 3">HG15A2</strain>
    </source>
</reference>
<dbReference type="PANTHER" id="PTHR43581">
    <property type="entry name" value="ATP/GTP PHOSPHATASE"/>
    <property type="match status" value="1"/>
</dbReference>
<organism evidence="2 3">
    <name type="scientific">Adhaeretor mobilis</name>
    <dbReference type="NCBI Taxonomy" id="1930276"/>
    <lineage>
        <taxon>Bacteria</taxon>
        <taxon>Pseudomonadati</taxon>
        <taxon>Planctomycetota</taxon>
        <taxon>Planctomycetia</taxon>
        <taxon>Pirellulales</taxon>
        <taxon>Lacipirellulaceae</taxon>
        <taxon>Adhaeretor</taxon>
    </lineage>
</organism>
<dbReference type="GO" id="GO:0016887">
    <property type="term" value="F:ATP hydrolysis activity"/>
    <property type="evidence" value="ECO:0007669"/>
    <property type="project" value="InterPro"/>
</dbReference>
<dbReference type="Gene3D" id="3.40.50.300">
    <property type="entry name" value="P-loop containing nucleotide triphosphate hydrolases"/>
    <property type="match status" value="1"/>
</dbReference>
<feature type="domain" description="ATPase AAA-type core" evidence="1">
    <location>
        <begin position="29"/>
        <end position="327"/>
    </location>
</feature>
<dbReference type="SUPFAM" id="SSF52540">
    <property type="entry name" value="P-loop containing nucleoside triphosphate hydrolases"/>
    <property type="match status" value="1"/>
</dbReference>
<dbReference type="InterPro" id="IPR027417">
    <property type="entry name" value="P-loop_NTPase"/>
</dbReference>
<dbReference type="EMBL" id="CP036263">
    <property type="protein sequence ID" value="QDS97611.1"/>
    <property type="molecule type" value="Genomic_DNA"/>
</dbReference>
<evidence type="ECO:0000313" key="3">
    <source>
        <dbReference type="Proteomes" id="UP000319852"/>
    </source>
</evidence>
<sequence>MEAPQVSIKVRNFKCFGTELQGFDEFKSFNVIIGRNNSGKSSLLDLFPLLITGKYEFTTNLYHAGQSPELIASGAVTEEIARRVFRDNTSGGAIPGNHWQFGVQIVGSQITYRINDTNNPFVDIGPSPSGSNPFERLRDSEGLKKNLANAMPRPFNGLQFCRIAAERDIVPEQDSGASFDVLGNGSGVTDAIQGYINKANLPSELVESELLQHLNQVFDPDAHFTDIVCQQLGTGEWEIYLQEESKGRIPLSQSGSGLKTVIIVLVHIVLGPHIYNKDLDQFVFGFEELENNLHPALLRRFLNYLFSLSMDDGPLMFLTTHSNVAIDFFGKDENAQLVHVTHDGTVATCRTATTYIDNNGILDDLDVRASELLQSNCIIWVEGPSDRIYVNRWISLASDDELREGLHYQCVFYGGRLLSHLTASEPDSTHGIEILRANRRAIIIIDSDKRAQQSRINDTKKRIVEEIESSDGIAWVTKGREIENYISSIDINAILNRTDAPQVDQYAAFSDYLDGLDDGEGKRFLRQKPLFAERIVPSMTANDSLDILDLRSQLTSICDRIKQWNDSKVA</sequence>
<name>A0A517MRV3_9BACT</name>
<evidence type="ECO:0000313" key="2">
    <source>
        <dbReference type="EMBL" id="QDS97611.1"/>
    </source>
</evidence>
<dbReference type="Proteomes" id="UP000319852">
    <property type="component" value="Chromosome"/>
</dbReference>
<dbReference type="AlphaFoldDB" id="A0A517MRV3"/>
<dbReference type="OrthoDB" id="308933at2"/>
<dbReference type="InterPro" id="IPR051396">
    <property type="entry name" value="Bact_Antivir_Def_Nuclease"/>
</dbReference>
<dbReference type="KEGG" id="amob:HG15A2_08740"/>
<dbReference type="PANTHER" id="PTHR43581:SF4">
    <property type="entry name" value="ATP_GTP PHOSPHATASE"/>
    <property type="match status" value="1"/>
</dbReference>
<gene>
    <name evidence="2" type="ORF">HG15A2_08740</name>
</gene>